<dbReference type="PANTHER" id="PTHR30154:SF34">
    <property type="entry name" value="TRANSCRIPTIONAL REGULATOR AZLB"/>
    <property type="match status" value="1"/>
</dbReference>
<dbReference type="InterPro" id="IPR011991">
    <property type="entry name" value="ArsR-like_HTH"/>
</dbReference>
<dbReference type="EMBL" id="MVHS01000039">
    <property type="protein sequence ID" value="ORA68042.1"/>
    <property type="molecule type" value="Genomic_DNA"/>
</dbReference>
<keyword evidence="2" id="KW-1185">Reference proteome</keyword>
<evidence type="ECO:0000313" key="2">
    <source>
        <dbReference type="Proteomes" id="UP000192801"/>
    </source>
</evidence>
<comment type="caution">
    <text evidence="1">The sequence shown here is derived from an EMBL/GenBank/DDBJ whole genome shotgun (WGS) entry which is preliminary data.</text>
</comment>
<dbReference type="GO" id="GO:0043565">
    <property type="term" value="F:sequence-specific DNA binding"/>
    <property type="evidence" value="ECO:0007669"/>
    <property type="project" value="InterPro"/>
</dbReference>
<dbReference type="Proteomes" id="UP000192801">
    <property type="component" value="Unassembled WGS sequence"/>
</dbReference>
<protein>
    <submittedName>
        <fullName evidence="1">AsnC family transcriptional regulator</fullName>
    </submittedName>
</protein>
<gene>
    <name evidence="1" type="ORF">BST26_15110</name>
</gene>
<dbReference type="PANTHER" id="PTHR30154">
    <property type="entry name" value="LEUCINE-RESPONSIVE REGULATORY PROTEIN"/>
    <property type="match status" value="1"/>
</dbReference>
<dbReference type="Pfam" id="PF13404">
    <property type="entry name" value="HTH_AsnC-type"/>
    <property type="match status" value="1"/>
</dbReference>
<organism evidence="1 2">
    <name type="scientific">Mycolicibacterium insubricum</name>
    <dbReference type="NCBI Taxonomy" id="444597"/>
    <lineage>
        <taxon>Bacteria</taxon>
        <taxon>Bacillati</taxon>
        <taxon>Actinomycetota</taxon>
        <taxon>Actinomycetes</taxon>
        <taxon>Mycobacteriales</taxon>
        <taxon>Mycobacteriaceae</taxon>
        <taxon>Mycolicibacterium</taxon>
    </lineage>
</organism>
<sequence>MPSPDRLVDDVDARILDALVKNPRATVVALAEATGLARNTIHARLARLESAGALRSMERRIDPAALGYPLTAFIMVTVMQRKLDAIGVALGDIPEVLEVHGLSGVTDLMVHIAARDAGDLYRVAGQILDIDGVEKTTTGLVMRRLVDYRVAPLLTACK</sequence>
<dbReference type="CDD" id="cd00090">
    <property type="entry name" value="HTH_ARSR"/>
    <property type="match status" value="1"/>
</dbReference>
<dbReference type="Gene3D" id="1.10.10.10">
    <property type="entry name" value="Winged helix-like DNA-binding domain superfamily/Winged helix DNA-binding domain"/>
    <property type="match status" value="1"/>
</dbReference>
<dbReference type="RefSeq" id="WP_083032061.1">
    <property type="nucleotide sequence ID" value="NZ_AP022618.1"/>
</dbReference>
<name>A0A1X0D797_9MYCO</name>
<dbReference type="STRING" id="444597.BST26_15110"/>
<dbReference type="InterPro" id="IPR019888">
    <property type="entry name" value="Tscrpt_reg_AsnC-like"/>
</dbReference>
<dbReference type="PRINTS" id="PR00033">
    <property type="entry name" value="HTHASNC"/>
</dbReference>
<evidence type="ECO:0000313" key="1">
    <source>
        <dbReference type="EMBL" id="ORA68042.1"/>
    </source>
</evidence>
<dbReference type="Pfam" id="PF01037">
    <property type="entry name" value="AsnC_trans_reg"/>
    <property type="match status" value="1"/>
</dbReference>
<dbReference type="SMART" id="SM00344">
    <property type="entry name" value="HTH_ASNC"/>
    <property type="match status" value="1"/>
</dbReference>
<dbReference type="InterPro" id="IPR036390">
    <property type="entry name" value="WH_DNA-bd_sf"/>
</dbReference>
<dbReference type="Gene3D" id="3.30.70.920">
    <property type="match status" value="1"/>
</dbReference>
<dbReference type="InterPro" id="IPR000485">
    <property type="entry name" value="AsnC-type_HTH_dom"/>
</dbReference>
<dbReference type="InterPro" id="IPR036388">
    <property type="entry name" value="WH-like_DNA-bd_sf"/>
</dbReference>
<dbReference type="GO" id="GO:0043200">
    <property type="term" value="P:response to amino acid"/>
    <property type="evidence" value="ECO:0007669"/>
    <property type="project" value="TreeGrafter"/>
</dbReference>
<dbReference type="GO" id="GO:0005829">
    <property type="term" value="C:cytosol"/>
    <property type="evidence" value="ECO:0007669"/>
    <property type="project" value="TreeGrafter"/>
</dbReference>
<dbReference type="SUPFAM" id="SSF46785">
    <property type="entry name" value="Winged helix' DNA-binding domain"/>
    <property type="match status" value="1"/>
</dbReference>
<accession>A0A1X0D797</accession>
<proteinExistence type="predicted"/>
<dbReference type="PROSITE" id="PS50956">
    <property type="entry name" value="HTH_ASNC_2"/>
    <property type="match status" value="1"/>
</dbReference>
<dbReference type="SUPFAM" id="SSF54909">
    <property type="entry name" value="Dimeric alpha+beta barrel"/>
    <property type="match status" value="1"/>
</dbReference>
<dbReference type="InterPro" id="IPR011008">
    <property type="entry name" value="Dimeric_a/b-barrel"/>
</dbReference>
<dbReference type="OrthoDB" id="9809462at2"/>
<reference evidence="1 2" key="1">
    <citation type="submission" date="2016-12" db="EMBL/GenBank/DDBJ databases">
        <title>The new phylogeny of genus Mycobacterium.</title>
        <authorList>
            <person name="Tortoli E."/>
            <person name="Trovato A."/>
            <person name="Cirillo D.M."/>
        </authorList>
    </citation>
    <scope>NUCLEOTIDE SEQUENCE [LARGE SCALE GENOMIC DNA]</scope>
    <source>
        <strain evidence="1 2">DSM 45130</strain>
    </source>
</reference>
<dbReference type="InterPro" id="IPR019887">
    <property type="entry name" value="Tscrpt_reg_AsnC/Lrp_C"/>
</dbReference>
<dbReference type="AlphaFoldDB" id="A0A1X0D797"/>